<sequence length="556" mass="63318">MKLSKIKIKNYKSIKDLEFNYPESGILVLVGENNSGKSNLIRAIDLICGESWIGKEKLEEHDYYLRNKEAEIEISLFFDNGRSVKFSPHESKWGITYFSNWDQTVKMPFTSQIKEDFPSTYLGADRTLDKHLSFYDWTLIGRIRKAFHKNVTEEIKSQLNKKFGELVEIFDTVPGFSLFKSDFSEFYSALLPKFKTQLEVDFQPFTPTNYFKTMQILGIDPESADKPLDLSELGEGARNLILIALLKSFAKNFKSIDGAMNGILALEEPELFLHPQARRHLFSELRDIAESGMQVIISTHSDSFIDTEFFDEIGRVVKIDDEENENKLHTKLITCSKTELMQHCIDTGVPAHKVTLESLSEYYKTTSNFKLNEGFFARYLVLVEGETEELVIPELLSILDIDCNPMGISVIGVNGKNQIPKYWRLYSKFKIPIIVVFDNDNSVNKVSSNTNIANCFGITINDIIDNVDVVKIMDSNTAPLSKLVILEHDFETAFKKEIDSQGHAGSYEAFDTEARELIKPIGSQQKGVISRFIVRKSKGLENFNSQIGMQIAELID</sequence>
<reference evidence="3 4" key="1">
    <citation type="submission" date="2019-04" db="EMBL/GenBank/DDBJ databases">
        <title>Flavobacterium sp. GS03.</title>
        <authorList>
            <person name="Kim H."/>
        </authorList>
    </citation>
    <scope>NUCLEOTIDE SEQUENCE [LARGE SCALE GENOMIC DNA]</scope>
    <source>
        <strain evidence="3 4">GS03</strain>
    </source>
</reference>
<dbReference type="SUPFAM" id="SSF52540">
    <property type="entry name" value="P-loop containing nucleoside triphosphate hydrolases"/>
    <property type="match status" value="1"/>
</dbReference>
<keyword evidence="4" id="KW-1185">Reference proteome</keyword>
<dbReference type="CDD" id="cd01026">
    <property type="entry name" value="TOPRIM_OLD"/>
    <property type="match status" value="1"/>
</dbReference>
<proteinExistence type="predicted"/>
<dbReference type="InterPro" id="IPR027417">
    <property type="entry name" value="P-loop_NTPase"/>
</dbReference>
<dbReference type="PANTHER" id="PTHR43581:SF4">
    <property type="entry name" value="ATP_GTP PHOSPHATASE"/>
    <property type="match status" value="1"/>
</dbReference>
<protein>
    <submittedName>
        <fullName evidence="3">Uncharacterized protein</fullName>
    </submittedName>
</protein>
<evidence type="ECO:0000313" key="3">
    <source>
        <dbReference type="EMBL" id="QBZ98257.1"/>
    </source>
</evidence>
<evidence type="ECO:0000259" key="1">
    <source>
        <dbReference type="Pfam" id="PF13304"/>
    </source>
</evidence>
<dbReference type="GO" id="GO:0016887">
    <property type="term" value="F:ATP hydrolysis activity"/>
    <property type="evidence" value="ECO:0007669"/>
    <property type="project" value="InterPro"/>
</dbReference>
<dbReference type="Pfam" id="PF20469">
    <property type="entry name" value="OLD-like_TOPRIM"/>
    <property type="match status" value="1"/>
</dbReference>
<evidence type="ECO:0000259" key="2">
    <source>
        <dbReference type="Pfam" id="PF20469"/>
    </source>
</evidence>
<gene>
    <name evidence="3" type="ORF">GS03_01762</name>
</gene>
<dbReference type="OrthoDB" id="9805802at2"/>
<dbReference type="InterPro" id="IPR051396">
    <property type="entry name" value="Bact_Antivir_Def_Nuclease"/>
</dbReference>
<dbReference type="AlphaFoldDB" id="A0A4P7PTH4"/>
<feature type="domain" description="ATPase AAA-type core" evidence="1">
    <location>
        <begin position="26"/>
        <end position="306"/>
    </location>
</feature>
<name>A0A4P7PTH4_9FLAO</name>
<dbReference type="EMBL" id="CP038810">
    <property type="protein sequence ID" value="QBZ98257.1"/>
    <property type="molecule type" value="Genomic_DNA"/>
</dbReference>
<accession>A0A4P7PTH4</accession>
<dbReference type="KEGG" id="fsn:GS03_01762"/>
<dbReference type="GO" id="GO:0005524">
    <property type="term" value="F:ATP binding"/>
    <property type="evidence" value="ECO:0007669"/>
    <property type="project" value="InterPro"/>
</dbReference>
<dbReference type="InterPro" id="IPR003959">
    <property type="entry name" value="ATPase_AAA_core"/>
</dbReference>
<dbReference type="Pfam" id="PF13304">
    <property type="entry name" value="AAA_21"/>
    <property type="match status" value="1"/>
</dbReference>
<evidence type="ECO:0000313" key="4">
    <source>
        <dbReference type="Proteomes" id="UP000296862"/>
    </source>
</evidence>
<dbReference type="Gene3D" id="3.40.50.300">
    <property type="entry name" value="P-loop containing nucleotide triphosphate hydrolases"/>
    <property type="match status" value="1"/>
</dbReference>
<dbReference type="Proteomes" id="UP000296862">
    <property type="component" value="Chromosome"/>
</dbReference>
<feature type="domain" description="OLD protein-like TOPRIM" evidence="2">
    <location>
        <begin position="375"/>
        <end position="440"/>
    </location>
</feature>
<dbReference type="PANTHER" id="PTHR43581">
    <property type="entry name" value="ATP/GTP PHOSPHATASE"/>
    <property type="match status" value="1"/>
</dbReference>
<dbReference type="InterPro" id="IPR034139">
    <property type="entry name" value="TOPRIM_OLD"/>
</dbReference>
<organism evidence="3 4">
    <name type="scientific">Flavobacterium sangjuense</name>
    <dbReference type="NCBI Taxonomy" id="2518177"/>
    <lineage>
        <taxon>Bacteria</taxon>
        <taxon>Pseudomonadati</taxon>
        <taxon>Bacteroidota</taxon>
        <taxon>Flavobacteriia</taxon>
        <taxon>Flavobacteriales</taxon>
        <taxon>Flavobacteriaceae</taxon>
        <taxon>Flavobacterium</taxon>
    </lineage>
</organism>
<dbReference type="RefSeq" id="WP_136152165.1">
    <property type="nucleotide sequence ID" value="NZ_CP038810.1"/>
</dbReference>